<sequence length="417" mass="46877">MAKLPNRSPPWNGWCTITVLVLIWQNIVMDRSEDDVTLRPAPLRDGCLRFAGGSNGSSFKVALFADLHFGEDVLTDWGPQQNFNSVKVMSIVLDVERPDFVVYLGDVVTANNLPIHNASLYWDQAISPTRARNIPWASLFGNHDDAPFEWPIDWFSSSGIPQILCPSTNASGGDKCSFKGTTRLELMKNEIRRNVLSYTGSGPRNLWPSVSNYVLTIVSPKNGHNLPVMFMYFLDSGDGSYPEVISTIQSECIPEIVFWYIPSKAYKKVAKKVAARRTQCVGSMFEEHVAAQEAEMGIMKLLKERTSVKAIFVGHNHGLNWCCPYEKMWLCYARHTGYGGYGTWARGARILEIIGEPFSFKSWIRMENGTLHNEAPLFKYTYQKKGFSIPRLLQGNEDCMSVTNLAIRQVHLAADDG</sequence>
<keyword evidence="2" id="KW-1185">Reference proteome</keyword>
<organism evidence="1 2">
    <name type="scientific">Smallanthus sonchifolius</name>
    <dbReference type="NCBI Taxonomy" id="185202"/>
    <lineage>
        <taxon>Eukaryota</taxon>
        <taxon>Viridiplantae</taxon>
        <taxon>Streptophyta</taxon>
        <taxon>Embryophyta</taxon>
        <taxon>Tracheophyta</taxon>
        <taxon>Spermatophyta</taxon>
        <taxon>Magnoliopsida</taxon>
        <taxon>eudicotyledons</taxon>
        <taxon>Gunneridae</taxon>
        <taxon>Pentapetalae</taxon>
        <taxon>asterids</taxon>
        <taxon>campanulids</taxon>
        <taxon>Asterales</taxon>
        <taxon>Asteraceae</taxon>
        <taxon>Asteroideae</taxon>
        <taxon>Heliantheae alliance</taxon>
        <taxon>Millerieae</taxon>
        <taxon>Smallanthus</taxon>
    </lineage>
</organism>
<reference evidence="2" key="1">
    <citation type="journal article" date="2022" name="Mol. Ecol. Resour.">
        <title>The genomes of chicory, endive, great burdock and yacon provide insights into Asteraceae palaeo-polyploidization history and plant inulin production.</title>
        <authorList>
            <person name="Fan W."/>
            <person name="Wang S."/>
            <person name="Wang H."/>
            <person name="Wang A."/>
            <person name="Jiang F."/>
            <person name="Liu H."/>
            <person name="Zhao H."/>
            <person name="Xu D."/>
            <person name="Zhang Y."/>
        </authorList>
    </citation>
    <scope>NUCLEOTIDE SEQUENCE [LARGE SCALE GENOMIC DNA]</scope>
    <source>
        <strain evidence="2">cv. Yunnan</strain>
    </source>
</reference>
<evidence type="ECO:0000313" key="2">
    <source>
        <dbReference type="Proteomes" id="UP001056120"/>
    </source>
</evidence>
<evidence type="ECO:0000313" key="1">
    <source>
        <dbReference type="EMBL" id="KAI3794483.1"/>
    </source>
</evidence>
<dbReference type="Proteomes" id="UP001056120">
    <property type="component" value="Linkage Group LG12"/>
</dbReference>
<name>A0ACB9HF06_9ASTR</name>
<comment type="caution">
    <text evidence="1">The sequence shown here is derived from an EMBL/GenBank/DDBJ whole genome shotgun (WGS) entry which is preliminary data.</text>
</comment>
<protein>
    <submittedName>
        <fullName evidence="1">Uncharacterized protein</fullName>
    </submittedName>
</protein>
<proteinExistence type="predicted"/>
<gene>
    <name evidence="1" type="ORF">L1987_37115</name>
</gene>
<dbReference type="EMBL" id="CM042029">
    <property type="protein sequence ID" value="KAI3794483.1"/>
    <property type="molecule type" value="Genomic_DNA"/>
</dbReference>
<accession>A0ACB9HF06</accession>
<reference evidence="1 2" key="2">
    <citation type="journal article" date="2022" name="Mol. Ecol. Resour.">
        <title>The genomes of chicory, endive, great burdock and yacon provide insights into Asteraceae paleo-polyploidization history and plant inulin production.</title>
        <authorList>
            <person name="Fan W."/>
            <person name="Wang S."/>
            <person name="Wang H."/>
            <person name="Wang A."/>
            <person name="Jiang F."/>
            <person name="Liu H."/>
            <person name="Zhao H."/>
            <person name="Xu D."/>
            <person name="Zhang Y."/>
        </authorList>
    </citation>
    <scope>NUCLEOTIDE SEQUENCE [LARGE SCALE GENOMIC DNA]</scope>
    <source>
        <strain evidence="2">cv. Yunnan</strain>
        <tissue evidence="1">Leaves</tissue>
    </source>
</reference>